<sequence>MDTPMQSAEESQATGSGQTAQKRPAPEGTSATQPGTLAIVPAKRQKTDGPDGSQIVIQATRPIDYVEKSRFLLDLEINPAYLDRLKQSNTLGFTLPTGSRPLDATHIELDVKEFRKAVKHVMKSFLIRMFLEQNRLSNLEIQAEISTLVPLIVDSTMNAVYARLRAIHKQEGEHATRFNAPPTYTKDIELPLPIADAVQQLGPFEVKDVKKKYLIYPVYPANTLNEGRKRQVYSSRKYVSITSTLKELKIPMKSVVTQARSGSAWWTYKVVQNCGLQDLVCTLPPCHYTMHSANLRGVFLSDSNPVKDYQIINLSKLTDDYGTMLRECGNGYNVRAMSALCHTRDEDYNRDKDN</sequence>
<evidence type="ECO:0000313" key="2">
    <source>
        <dbReference type="EMBL" id="CAI5383871.1"/>
    </source>
</evidence>
<keyword evidence="2" id="KW-0946">Virion</keyword>
<name>A0A9C7GWH5_9VIRU</name>
<feature type="region of interest" description="Disordered" evidence="1">
    <location>
        <begin position="1"/>
        <end position="36"/>
    </location>
</feature>
<protein>
    <submittedName>
        <fullName evidence="2">Coat protein 2</fullName>
    </submittedName>
</protein>
<gene>
    <name evidence="2" type="primary">putative coat protein 2</name>
</gene>
<keyword evidence="2" id="KW-0167">Capsid protein</keyword>
<accession>A0A9C7GWH5</accession>
<feature type="compositionally biased region" description="Polar residues" evidence="1">
    <location>
        <begin position="1"/>
        <end position="21"/>
    </location>
</feature>
<reference evidence="2" key="1">
    <citation type="submission" date="2022-11" db="EMBL/GenBank/DDBJ databases">
        <authorList>
            <person name="Mifsud CO J."/>
            <person name="Holmes C E."/>
            <person name="Gallagher V R."/>
            <person name="Geoghegan L J."/>
        </authorList>
    </citation>
    <scope>NUCLEOTIDE SEQUENCE</scope>
</reference>
<dbReference type="GO" id="GO:0019028">
    <property type="term" value="C:viral capsid"/>
    <property type="evidence" value="ECO:0007669"/>
    <property type="project" value="UniProtKB-KW"/>
</dbReference>
<proteinExistence type="predicted"/>
<organism evidence="2">
    <name type="scientific">Conifer deltapartitivirus</name>
    <dbReference type="NCBI Taxonomy" id="2933097"/>
    <lineage>
        <taxon>Viruses</taxon>
        <taxon>Riboviria</taxon>
        <taxon>Orthornavirae</taxon>
        <taxon>Pisuviricota</taxon>
        <taxon>Duplopiviricetes</taxon>
        <taxon>Durnavirales</taxon>
        <taxon>Partitiviridae</taxon>
        <taxon>Deltapartitivirus</taxon>
    </lineage>
</organism>
<evidence type="ECO:0000256" key="1">
    <source>
        <dbReference type="SAM" id="MobiDB-lite"/>
    </source>
</evidence>
<dbReference type="EMBL" id="OX380385">
    <property type="protein sequence ID" value="CAI5383871.1"/>
    <property type="molecule type" value="Genomic_RNA"/>
</dbReference>